<dbReference type="FunFam" id="3.30.1490.20:FF:000003">
    <property type="entry name" value="acetyl-CoA carboxylase isoform X1"/>
    <property type="match status" value="1"/>
</dbReference>
<accession>A0A7S3S6L0</accession>
<comment type="pathway">
    <text evidence="2">Lipid metabolism; malonyl-CoA biosynthesis; malonyl-CoA from acetyl-CoA: step 1/1.</text>
</comment>
<keyword evidence="8" id="KW-0443">Lipid metabolism</keyword>
<dbReference type="InterPro" id="IPR005481">
    <property type="entry name" value="BC-like_N"/>
</dbReference>
<evidence type="ECO:0000256" key="5">
    <source>
        <dbReference type="ARBA" id="ARBA00022741"/>
    </source>
</evidence>
<evidence type="ECO:0000256" key="12">
    <source>
        <dbReference type="ARBA" id="ARBA00048065"/>
    </source>
</evidence>
<evidence type="ECO:0000256" key="6">
    <source>
        <dbReference type="ARBA" id="ARBA00022832"/>
    </source>
</evidence>
<evidence type="ECO:0000259" key="17">
    <source>
        <dbReference type="PROSITE" id="PS50979"/>
    </source>
</evidence>
<dbReference type="InterPro" id="IPR011762">
    <property type="entry name" value="COA_CT_N"/>
</dbReference>
<dbReference type="InterPro" id="IPR016185">
    <property type="entry name" value="PreATP-grasp_dom_sf"/>
</dbReference>
<dbReference type="GO" id="GO:0006633">
    <property type="term" value="P:fatty acid biosynthetic process"/>
    <property type="evidence" value="ECO:0007669"/>
    <property type="project" value="UniProtKB-KW"/>
</dbReference>
<keyword evidence="4" id="KW-0436">Ligase</keyword>
<dbReference type="SMART" id="SM00878">
    <property type="entry name" value="Biotin_carb_C"/>
    <property type="match status" value="1"/>
</dbReference>
<dbReference type="InterPro" id="IPR011054">
    <property type="entry name" value="Rudment_hybrid_motif"/>
</dbReference>
<evidence type="ECO:0000256" key="4">
    <source>
        <dbReference type="ARBA" id="ARBA00022598"/>
    </source>
</evidence>
<dbReference type="UniPathway" id="UPA00655">
    <property type="reaction ID" value="UER00711"/>
</dbReference>
<feature type="domain" description="Lipoyl-binding" evidence="15">
    <location>
        <begin position="644"/>
        <end position="718"/>
    </location>
</feature>
<name>A0A7S3S6L0_EMIHU</name>
<dbReference type="GO" id="GO:2001295">
    <property type="term" value="P:malonyl-CoA biosynthetic process"/>
    <property type="evidence" value="ECO:0007669"/>
    <property type="project" value="UniProtKB-UniPathway"/>
</dbReference>
<dbReference type="GO" id="GO:0005524">
    <property type="term" value="F:ATP binding"/>
    <property type="evidence" value="ECO:0007669"/>
    <property type="project" value="UniProtKB-UniRule"/>
</dbReference>
<dbReference type="InterPro" id="IPR011764">
    <property type="entry name" value="Biotin_carboxylation_dom"/>
</dbReference>
<dbReference type="InterPro" id="IPR034733">
    <property type="entry name" value="AcCoA_carboxyl_beta"/>
</dbReference>
<dbReference type="InterPro" id="IPR013815">
    <property type="entry name" value="ATP_grasp_subdomain_1"/>
</dbReference>
<dbReference type="EMBL" id="HBIR01019557">
    <property type="protein sequence ID" value="CAE0545253.1"/>
    <property type="molecule type" value="Transcribed_RNA"/>
</dbReference>
<dbReference type="PROSITE" id="PS50968">
    <property type="entry name" value="BIOTINYL_LIPOYL"/>
    <property type="match status" value="1"/>
</dbReference>
<comment type="catalytic activity">
    <reaction evidence="13">
        <text>N(6)-biotinyl-L-lysyl-[protein] + hydrogencarbonate + ATP = N(6)-carboxybiotinyl-L-lysyl-[protein] + ADP + phosphate + H(+)</text>
        <dbReference type="Rhea" id="RHEA:13501"/>
        <dbReference type="Rhea" id="RHEA-COMP:10505"/>
        <dbReference type="Rhea" id="RHEA-COMP:10506"/>
        <dbReference type="ChEBI" id="CHEBI:15378"/>
        <dbReference type="ChEBI" id="CHEBI:17544"/>
        <dbReference type="ChEBI" id="CHEBI:30616"/>
        <dbReference type="ChEBI" id="CHEBI:43474"/>
        <dbReference type="ChEBI" id="CHEBI:83144"/>
        <dbReference type="ChEBI" id="CHEBI:83145"/>
        <dbReference type="ChEBI" id="CHEBI:456216"/>
        <dbReference type="EC" id="6.3.4.14"/>
    </reaction>
</comment>
<evidence type="ECO:0008006" key="21">
    <source>
        <dbReference type="Google" id="ProtNLM"/>
    </source>
</evidence>
<keyword evidence="11" id="KW-0511">Multifunctional enzyme</keyword>
<dbReference type="SUPFAM" id="SSF56059">
    <property type="entry name" value="Glutathione synthetase ATP-binding domain-like"/>
    <property type="match status" value="1"/>
</dbReference>
<evidence type="ECO:0000256" key="1">
    <source>
        <dbReference type="ARBA" id="ARBA00001953"/>
    </source>
</evidence>
<evidence type="ECO:0000313" key="20">
    <source>
        <dbReference type="EMBL" id="CAE0545253.1"/>
    </source>
</evidence>
<dbReference type="Pfam" id="PF00289">
    <property type="entry name" value="Biotin_carb_N"/>
    <property type="match status" value="1"/>
</dbReference>
<keyword evidence="6" id="KW-0276">Fatty acid metabolism</keyword>
<dbReference type="PROSITE" id="PS00866">
    <property type="entry name" value="CPSASE_1"/>
    <property type="match status" value="1"/>
</dbReference>
<evidence type="ECO:0000256" key="10">
    <source>
        <dbReference type="ARBA" id="ARBA00023267"/>
    </source>
</evidence>
<keyword evidence="10" id="KW-0092">Biotin</keyword>
<dbReference type="Pfam" id="PF00364">
    <property type="entry name" value="Biotin_lipoyl"/>
    <property type="match status" value="1"/>
</dbReference>
<evidence type="ECO:0000259" key="15">
    <source>
        <dbReference type="PROSITE" id="PS50968"/>
    </source>
</evidence>
<sequence>MTAAAEYEAYVRDAGGERCIRSILVANNGMAASKFIMSIRNWLFERFGDASLIRIVSMATSEDIRANAMHLHHADSFVEVPAGANFNNYANVEVIVRLARENRVDAVWPGWGHASENPALPQALEANGITFVGPTDKAMFLLGDKIASTIIAESAGVPCVSWSGTGVRVEPDASGHVTVPDDKFAEACVTSAEQAVEVAERVGYPIMIKASEGGGGKGVRMATKKEQIAPMYQAVCDEVKGSPVFLMRLCTGARHIEIQLMADKKGNVAVLSGRDCSMQRRFQKIVEEGPPRAVAPETLDQMERAAASLCRMVNYTHAGTVEYLFIQETQEFYFLELNPRLQVEHPVTEGITETNLPALQLMCAAGMDLSKLPASDDISRFLSTPDKPYVDPFSKVKGHVIATRITAENAADGWKPTVGKIEELSFQSLPSVWGYFSVRTPAEVHQFADSQFGHIFAHGKTRAEAQRKIMLAVKRIRCIGEIHTNITSVEELVRTDDFKNGMITTSWLDAIIAKETALVTVPASSVAICGALLKAHIAICATEAKIKKEYLWRNACPPPELLAQLTELKVEFIWNKTKFEFEVYRHSPELFTISANGSLASVKLKPTPGGNLVATYGNRTDTFHFMEEPGDKIRMVLNGVVAMLEKENDPSVLVAPYGGKLTRWFAEDGSHLTKGGAFAEMEVMKMLFALPAAEAGTITLLKPANVFVEAGEQIAKLELDDPSLVARAVPFNEPLGDLEPPPEMREDNIAVHQQVAYLIARAHHMLGGFVDNEDDVLNKLSELLLDQRVMWSEYDELMAGPGSKLPEKPRQALSQLLTPARRAAADGGNGFGDTVLATLAAFSDTLDEAAATAFKNASEPVAAFGEKYKSGMLDMSTFTLTAILEHFLEVEQVYPDDRSEIVGVKHLNESLSDPAAVLQAILSHQQLDRKVSLILNVLDFLGNFTYMNSKVFELLRRLSQLSSSKHTRVQRKAKQIIANCRDNIAEQNKELVLPVLKKMAGNSMEPQAELDTVDGLAAELKLCQPKLLSMISTSDKALKRAIIRASVMLWYRQGGMSNVSFKTYLRKGKEKSAVTWEYTSAAGEPRFGILLTFQTMEDLENNFDDLCKLALEEKRTEEAPKLQRPMSRNASAQALKELAASPGTNASGRSSAKEVCLHLLVLGEFKPLDAATKANLPHKSFRRSYAYAVMDETKSSTSYQFVQTKAGFLRSSMVESVTVMLPHSTATDNLNYTSIYNFPAFQSFDEHKITRHILPPEATLLELGRLSNFNVERCWFPDAPHTHVYYASAKQQKLDTRLFVRTLHSRAPAATEDEAVESIATLCGTEMAVTLATLEQAIGDSRYQITESNHIFFRATSPLCIGADGVIKTIRSILPQYQAAFSALRATELELVLPLWAPSTPKSALASTAPTIVRIICRLGPSMTIDVYEEVCRDDGSLGLRQMRQAAGGALTPSSGSPMALEPYALLSVVDQKRLRCQKLLTTYCYDFIHLFEIAVGAAWEKASAADPSLSAPAEKVVATELVLSPDGSCVVPLEAPCKPGSNKIGMIAWDVTLYTPEFPAGRTIIVIANDITFMQGTFGPLEDLVFERASQFARELGVPRIYMAANAGARFGLSEAVKKCFRVQWVGGDDPAKGIAYLWLTDKDREALGDAVVTERVDAPPSDEDEDEAEEPPVRFHNKITAIIGKEEEGGLGVESLQMAGAIAAETSIANREIFTLSYSTARNIGIGSYVLRLGQRVIQQRDAPIILTGYMALNKLLGTTVYESNGQLGGPEVMGGNGVSHLVVDNDLDAVHRIVQWMSFIPHKVGAPLPIIKPADPIERSVDYLPVKGVPYDPRELLTGGVQDGVYRSGLLDKDSFVETLSDWAKTVIVGRGRIGGMPLGVIVTENRLVEKDILADPANLESKPQVQMQAGQVWFPDSAYKTAQAIQDFNTGEGLPLLVMANWRGFSGGRKDMFEEVLKFGSFIVDQLTQFRQPISVYIPPFSEIRGGAWVVIDSKINPAFMEMYASETARGGVLEPPGIAEIKFRKPDVIKTMTRIDKQLQWMSMNEATGVVRAEDIETRKAELLAYYQPLGETIADLHDRPERMLAKGVIRSIVPWAKARSFFYWRIRRRVREEELVKALMAAASLSHDEALAQLHEKLPADVCADDRRCCEVLTSAEAD</sequence>
<keyword evidence="7 14" id="KW-0067">ATP-binding</keyword>
<dbReference type="GO" id="GO:0046872">
    <property type="term" value="F:metal ion binding"/>
    <property type="evidence" value="ECO:0007669"/>
    <property type="project" value="InterPro"/>
</dbReference>
<dbReference type="InterPro" id="IPR013537">
    <property type="entry name" value="AcCoA_COase_cen"/>
</dbReference>
<comment type="cofactor">
    <cofactor evidence="1">
        <name>biotin</name>
        <dbReference type="ChEBI" id="CHEBI:57586"/>
    </cofactor>
</comment>
<keyword evidence="3" id="KW-0444">Lipid biosynthesis</keyword>
<proteinExistence type="predicted"/>
<dbReference type="Gene3D" id="3.40.50.20">
    <property type="match status" value="1"/>
</dbReference>
<evidence type="ECO:0000256" key="14">
    <source>
        <dbReference type="PROSITE-ProRule" id="PRU00409"/>
    </source>
</evidence>
<dbReference type="InterPro" id="IPR049076">
    <property type="entry name" value="ACCA"/>
</dbReference>
<dbReference type="PROSITE" id="PS50979">
    <property type="entry name" value="BC"/>
    <property type="match status" value="1"/>
</dbReference>
<dbReference type="FunFam" id="2.40.50.100:FF:000005">
    <property type="entry name" value="Acetyl-CoA carboxylase 1"/>
    <property type="match status" value="1"/>
</dbReference>
<dbReference type="SUPFAM" id="SSF51246">
    <property type="entry name" value="Rudiment single hybrid motif"/>
    <property type="match status" value="1"/>
</dbReference>
<dbReference type="PROSITE" id="PS00867">
    <property type="entry name" value="CPSASE_2"/>
    <property type="match status" value="1"/>
</dbReference>
<dbReference type="PANTHER" id="PTHR45728">
    <property type="entry name" value="ACETYL-COA CARBOXYLASE, ISOFORM A"/>
    <property type="match status" value="1"/>
</dbReference>
<dbReference type="GO" id="GO:0003989">
    <property type="term" value="F:acetyl-CoA carboxylase activity"/>
    <property type="evidence" value="ECO:0007669"/>
    <property type="project" value="UniProtKB-EC"/>
</dbReference>
<evidence type="ECO:0000259" key="19">
    <source>
        <dbReference type="PROSITE" id="PS50989"/>
    </source>
</evidence>
<evidence type="ECO:0000256" key="3">
    <source>
        <dbReference type="ARBA" id="ARBA00022516"/>
    </source>
</evidence>
<dbReference type="InterPro" id="IPR005482">
    <property type="entry name" value="Biotin_COase_C"/>
</dbReference>
<dbReference type="Pfam" id="PF02785">
    <property type="entry name" value="Biotin_carb_C"/>
    <property type="match status" value="1"/>
</dbReference>
<dbReference type="InterPro" id="IPR011761">
    <property type="entry name" value="ATP-grasp"/>
</dbReference>
<dbReference type="SUPFAM" id="SSF52440">
    <property type="entry name" value="PreATP-grasp domain"/>
    <property type="match status" value="1"/>
</dbReference>
<dbReference type="Gene3D" id="2.40.460.10">
    <property type="entry name" value="Biotin dependent carboxylase carboxyltransferase"/>
    <property type="match status" value="1"/>
</dbReference>
<dbReference type="Gene3D" id="2.40.50.100">
    <property type="match status" value="1"/>
</dbReference>
<dbReference type="Gene3D" id="3.90.1770.10">
    <property type="entry name" value="PreATP-grasp domain"/>
    <property type="match status" value="1"/>
</dbReference>
<dbReference type="PROSITE" id="PS50975">
    <property type="entry name" value="ATP_GRASP"/>
    <property type="match status" value="1"/>
</dbReference>
<keyword evidence="5 14" id="KW-0547">Nucleotide-binding</keyword>
<evidence type="ECO:0000256" key="7">
    <source>
        <dbReference type="ARBA" id="ARBA00022840"/>
    </source>
</evidence>
<dbReference type="PROSITE" id="PS50989">
    <property type="entry name" value="COA_CT_CTER"/>
    <property type="match status" value="1"/>
</dbReference>
<evidence type="ECO:0000256" key="8">
    <source>
        <dbReference type="ARBA" id="ARBA00023098"/>
    </source>
</evidence>
<feature type="domain" description="ATP-grasp" evidence="16">
    <location>
        <begin position="171"/>
        <end position="365"/>
    </location>
</feature>
<comment type="catalytic activity">
    <reaction evidence="12">
        <text>hydrogencarbonate + acetyl-CoA + ATP = malonyl-CoA + ADP + phosphate + H(+)</text>
        <dbReference type="Rhea" id="RHEA:11308"/>
        <dbReference type="ChEBI" id="CHEBI:15378"/>
        <dbReference type="ChEBI" id="CHEBI:17544"/>
        <dbReference type="ChEBI" id="CHEBI:30616"/>
        <dbReference type="ChEBI" id="CHEBI:43474"/>
        <dbReference type="ChEBI" id="CHEBI:57288"/>
        <dbReference type="ChEBI" id="CHEBI:57384"/>
        <dbReference type="ChEBI" id="CHEBI:456216"/>
        <dbReference type="EC" id="6.4.1.2"/>
    </reaction>
</comment>
<gene>
    <name evidence="20" type="ORF">EHUX00137_LOCUS14817</name>
</gene>
<dbReference type="CDD" id="cd06850">
    <property type="entry name" value="biotinyl_domain"/>
    <property type="match status" value="1"/>
</dbReference>
<dbReference type="PROSITE" id="PS50980">
    <property type="entry name" value="COA_CT_NTER"/>
    <property type="match status" value="1"/>
</dbReference>
<dbReference type="Pfam" id="PF02786">
    <property type="entry name" value="CPSase_L_D2"/>
    <property type="match status" value="1"/>
</dbReference>
<evidence type="ECO:0000256" key="2">
    <source>
        <dbReference type="ARBA" id="ARBA00004956"/>
    </source>
</evidence>
<reference evidence="20" key="1">
    <citation type="submission" date="2021-01" db="EMBL/GenBank/DDBJ databases">
        <authorList>
            <person name="Corre E."/>
            <person name="Pelletier E."/>
            <person name="Niang G."/>
            <person name="Scheremetjew M."/>
            <person name="Finn R."/>
            <person name="Kale V."/>
            <person name="Holt S."/>
            <person name="Cochrane G."/>
            <person name="Meng A."/>
            <person name="Brown T."/>
            <person name="Cohen L."/>
        </authorList>
    </citation>
    <scope>NUCLEOTIDE SEQUENCE</scope>
    <source>
        <strain evidence="20">379</strain>
    </source>
</reference>
<dbReference type="Pfam" id="PF08326">
    <property type="entry name" value="ACC_central"/>
    <property type="match status" value="1"/>
</dbReference>
<dbReference type="Pfam" id="PF01039">
    <property type="entry name" value="Carboxyl_trans"/>
    <property type="match status" value="1"/>
</dbReference>
<dbReference type="InterPro" id="IPR029045">
    <property type="entry name" value="ClpP/crotonase-like_dom_sf"/>
</dbReference>
<dbReference type="SUPFAM" id="SSF51230">
    <property type="entry name" value="Single hybrid motif"/>
    <property type="match status" value="1"/>
</dbReference>
<organism evidence="20">
    <name type="scientific">Emiliania huxleyi</name>
    <name type="common">Coccolithophore</name>
    <name type="synonym">Pontosphaera huxleyi</name>
    <dbReference type="NCBI Taxonomy" id="2903"/>
    <lineage>
        <taxon>Eukaryota</taxon>
        <taxon>Haptista</taxon>
        <taxon>Haptophyta</taxon>
        <taxon>Prymnesiophyceae</taxon>
        <taxon>Isochrysidales</taxon>
        <taxon>Noelaerhabdaceae</taxon>
        <taxon>Emiliania</taxon>
    </lineage>
</organism>
<evidence type="ECO:0000259" key="16">
    <source>
        <dbReference type="PROSITE" id="PS50975"/>
    </source>
</evidence>
<feature type="domain" description="CoA carboxyltransferase C-terminal" evidence="19">
    <location>
        <begin position="1819"/>
        <end position="2127"/>
    </location>
</feature>
<dbReference type="PANTHER" id="PTHR45728:SF3">
    <property type="entry name" value="ACETYL-COA CARBOXYLASE"/>
    <property type="match status" value="1"/>
</dbReference>
<feature type="domain" description="CoA carboxyltransferase N-terminal" evidence="18">
    <location>
        <begin position="1463"/>
        <end position="1815"/>
    </location>
</feature>
<dbReference type="InterPro" id="IPR049074">
    <property type="entry name" value="ACCA_BT"/>
</dbReference>
<dbReference type="SUPFAM" id="SSF52096">
    <property type="entry name" value="ClpP/crotonase"/>
    <property type="match status" value="2"/>
</dbReference>
<dbReference type="InterPro" id="IPR011763">
    <property type="entry name" value="COA_CT_C"/>
</dbReference>
<dbReference type="Gene3D" id="3.90.226.10">
    <property type="entry name" value="2-enoyl-CoA Hydratase, Chain A, domain 1"/>
    <property type="match status" value="2"/>
</dbReference>
<evidence type="ECO:0000259" key="18">
    <source>
        <dbReference type="PROSITE" id="PS50980"/>
    </source>
</evidence>
<keyword evidence="9" id="KW-0275">Fatty acid biosynthesis</keyword>
<dbReference type="InterPro" id="IPR011053">
    <property type="entry name" value="Single_hybrid_motif"/>
</dbReference>
<evidence type="ECO:0000256" key="11">
    <source>
        <dbReference type="ARBA" id="ARBA00023268"/>
    </source>
</evidence>
<dbReference type="Gene3D" id="3.30.1490.20">
    <property type="entry name" value="ATP-grasp fold, A domain"/>
    <property type="match status" value="1"/>
</dbReference>
<dbReference type="Pfam" id="PF21385">
    <property type="entry name" value="ACCA_BT"/>
    <property type="match status" value="1"/>
</dbReference>
<dbReference type="InterPro" id="IPR005479">
    <property type="entry name" value="CPAse_ATP-bd"/>
</dbReference>
<dbReference type="GO" id="GO:0004075">
    <property type="term" value="F:biotin carboxylase activity"/>
    <property type="evidence" value="ECO:0007669"/>
    <property type="project" value="UniProtKB-EC"/>
</dbReference>
<dbReference type="InterPro" id="IPR000089">
    <property type="entry name" value="Biotin_lipoyl"/>
</dbReference>
<protein>
    <recommendedName>
        <fullName evidence="21">Acetyl-CoA carboxylase</fullName>
    </recommendedName>
</protein>
<evidence type="ECO:0000256" key="9">
    <source>
        <dbReference type="ARBA" id="ARBA00023160"/>
    </source>
</evidence>
<feature type="domain" description="Biotin carboxylation" evidence="17">
    <location>
        <begin position="19"/>
        <end position="513"/>
    </location>
</feature>
<evidence type="ECO:0000256" key="13">
    <source>
        <dbReference type="ARBA" id="ARBA00048600"/>
    </source>
</evidence>
<dbReference type="Gene3D" id="3.30.470.20">
    <property type="entry name" value="ATP-grasp fold, B domain"/>
    <property type="match status" value="1"/>
</dbReference>